<reference evidence="2" key="1">
    <citation type="submission" date="2012-09" db="EMBL/GenBank/DDBJ databases">
        <title>Metagenomic Characterization of a Microbial Community in Wastewater Detects High Levels of Antibiotic Resistance.</title>
        <authorList>
            <person name="Abrams M."/>
            <person name="Caldwell A."/>
            <person name="Vandaei E."/>
            <person name="Lee W."/>
            <person name="Perrott J."/>
            <person name="Khan S.Y."/>
            <person name="Ta J."/>
            <person name="Romero D."/>
            <person name="Nguyen V."/>
            <person name="Pourmand N."/>
            <person name="Ouverney C.C."/>
        </authorList>
    </citation>
    <scope>NUCLEOTIDE SEQUENCE</scope>
</reference>
<feature type="chain" id="PRO_5003984795" description="Lipoprotein" evidence="1">
    <location>
        <begin position="27"/>
        <end position="221"/>
    </location>
</feature>
<organism evidence="2">
    <name type="scientific">uncultured bacterium A1Q1_fos_1815</name>
    <dbReference type="NCBI Taxonomy" id="1256553"/>
    <lineage>
        <taxon>Bacteria</taxon>
        <taxon>environmental samples</taxon>
    </lineage>
</organism>
<dbReference type="AlphaFoldDB" id="L7VVR2"/>
<name>L7VVR2_9BACT</name>
<dbReference type="PROSITE" id="PS51257">
    <property type="entry name" value="PROKAR_LIPOPROTEIN"/>
    <property type="match status" value="1"/>
</dbReference>
<evidence type="ECO:0008006" key="3">
    <source>
        <dbReference type="Google" id="ProtNLM"/>
    </source>
</evidence>
<evidence type="ECO:0000256" key="1">
    <source>
        <dbReference type="SAM" id="SignalP"/>
    </source>
</evidence>
<dbReference type="InterPro" id="IPR006311">
    <property type="entry name" value="TAT_signal"/>
</dbReference>
<sequence length="221" mass="24216">MLNKSASRRRFLACGLLMGAVLGSSSGCVRLAANLVHAFKGNDVPAEFVGLEGKKIAVLCSTDEGVSTDVNGIVVARFVRELLQSKIEKVSVASEQEVDQWVLSQNTDVRDYAAIGKGLDVDYVIAIDMSNLTFKNGSTLYRGNCDLTVSVYDINKEGRVAFRKHVSQFMYPTMAGAPTTDMSETNFRRIYLTRVAHRAARHFFPYELGADVAADATLLSY</sequence>
<keyword evidence="1" id="KW-0732">Signal</keyword>
<evidence type="ECO:0000313" key="2">
    <source>
        <dbReference type="EMBL" id="AGC71386.1"/>
    </source>
</evidence>
<dbReference type="EMBL" id="JX649870">
    <property type="protein sequence ID" value="AGC71386.1"/>
    <property type="molecule type" value="Genomic_DNA"/>
</dbReference>
<feature type="signal peptide" evidence="1">
    <location>
        <begin position="1"/>
        <end position="26"/>
    </location>
</feature>
<accession>L7VVR2</accession>
<protein>
    <recommendedName>
        <fullName evidence="3">Lipoprotein</fullName>
    </recommendedName>
</protein>
<dbReference type="PROSITE" id="PS51318">
    <property type="entry name" value="TAT"/>
    <property type="match status" value="1"/>
</dbReference>
<proteinExistence type="predicted"/>